<organism evidence="4 5">
    <name type="scientific">Ophiophagus hannah</name>
    <name type="common">King cobra</name>
    <name type="synonym">Naja hannah</name>
    <dbReference type="NCBI Taxonomy" id="8665"/>
    <lineage>
        <taxon>Eukaryota</taxon>
        <taxon>Metazoa</taxon>
        <taxon>Chordata</taxon>
        <taxon>Craniata</taxon>
        <taxon>Vertebrata</taxon>
        <taxon>Euteleostomi</taxon>
        <taxon>Lepidosauria</taxon>
        <taxon>Squamata</taxon>
        <taxon>Bifurcata</taxon>
        <taxon>Unidentata</taxon>
        <taxon>Episquamata</taxon>
        <taxon>Toxicofera</taxon>
        <taxon>Serpentes</taxon>
        <taxon>Colubroidea</taxon>
        <taxon>Elapidae</taxon>
        <taxon>Elapinae</taxon>
        <taxon>Ophiophagus</taxon>
    </lineage>
</organism>
<dbReference type="InterPro" id="IPR013320">
    <property type="entry name" value="ConA-like_dom_sf"/>
</dbReference>
<dbReference type="InterPro" id="IPR001079">
    <property type="entry name" value="Galectin_CRD"/>
</dbReference>
<sequence>MSAGWGILGAENESELALHFNPRFDSQGDVKTIICNSRTCGEWGKEIRQSAFPFQQGEEFKHGYQTWKGHQCLEGLLLPVSQGLREGDRPKVTWALCPR</sequence>
<evidence type="ECO:0000313" key="4">
    <source>
        <dbReference type="EMBL" id="ETE60165.1"/>
    </source>
</evidence>
<dbReference type="GO" id="GO:0030246">
    <property type="term" value="F:carbohydrate binding"/>
    <property type="evidence" value="ECO:0007669"/>
    <property type="project" value="UniProtKB-UniRule"/>
</dbReference>
<dbReference type="GO" id="GO:0005615">
    <property type="term" value="C:extracellular space"/>
    <property type="evidence" value="ECO:0007669"/>
    <property type="project" value="TreeGrafter"/>
</dbReference>
<dbReference type="PANTHER" id="PTHR11346:SF97">
    <property type="entry name" value="GALECTIN-1"/>
    <property type="match status" value="1"/>
</dbReference>
<proteinExistence type="predicted"/>
<name>V8NDK9_OPHHA</name>
<dbReference type="SUPFAM" id="SSF49899">
    <property type="entry name" value="Concanavalin A-like lectins/glucanases"/>
    <property type="match status" value="1"/>
</dbReference>
<dbReference type="PANTHER" id="PTHR11346">
    <property type="entry name" value="GALECTIN"/>
    <property type="match status" value="1"/>
</dbReference>
<gene>
    <name evidence="4" type="ORF">L345_14097</name>
</gene>
<protein>
    <recommendedName>
        <fullName evidence="2">Galectin</fullName>
    </recommendedName>
</protein>
<dbReference type="InterPro" id="IPR044156">
    <property type="entry name" value="Galectin-like"/>
</dbReference>
<dbReference type="EMBL" id="AZIM01004898">
    <property type="protein sequence ID" value="ETE60165.1"/>
    <property type="molecule type" value="Genomic_DNA"/>
</dbReference>
<evidence type="ECO:0000259" key="3">
    <source>
        <dbReference type="PROSITE" id="PS51304"/>
    </source>
</evidence>
<feature type="domain" description="Galectin" evidence="3">
    <location>
        <begin position="1"/>
        <end position="99"/>
    </location>
</feature>
<keyword evidence="1 2" id="KW-0430">Lectin</keyword>
<evidence type="ECO:0000313" key="5">
    <source>
        <dbReference type="Proteomes" id="UP000018936"/>
    </source>
</evidence>
<dbReference type="Proteomes" id="UP000018936">
    <property type="component" value="Unassembled WGS sequence"/>
</dbReference>
<feature type="non-terminal residue" evidence="4">
    <location>
        <position position="1"/>
    </location>
</feature>
<dbReference type="OrthoDB" id="8443340at2759"/>
<dbReference type="GO" id="GO:0043236">
    <property type="term" value="F:laminin binding"/>
    <property type="evidence" value="ECO:0007669"/>
    <property type="project" value="TreeGrafter"/>
</dbReference>
<accession>V8NDK9</accession>
<evidence type="ECO:0000256" key="1">
    <source>
        <dbReference type="ARBA" id="ARBA00022734"/>
    </source>
</evidence>
<reference evidence="4 5" key="1">
    <citation type="journal article" date="2013" name="Proc. Natl. Acad. Sci. U.S.A.">
        <title>The king cobra genome reveals dynamic gene evolution and adaptation in the snake venom system.</title>
        <authorList>
            <person name="Vonk F.J."/>
            <person name="Casewell N.R."/>
            <person name="Henkel C.V."/>
            <person name="Heimberg A.M."/>
            <person name="Jansen H.J."/>
            <person name="McCleary R.J."/>
            <person name="Kerkkamp H.M."/>
            <person name="Vos R.A."/>
            <person name="Guerreiro I."/>
            <person name="Calvete J.J."/>
            <person name="Wuster W."/>
            <person name="Woods A.E."/>
            <person name="Logan J.M."/>
            <person name="Harrison R.A."/>
            <person name="Castoe T.A."/>
            <person name="de Koning A.P."/>
            <person name="Pollock D.D."/>
            <person name="Yandell M."/>
            <person name="Calderon D."/>
            <person name="Renjifo C."/>
            <person name="Currier R.B."/>
            <person name="Salgado D."/>
            <person name="Pla D."/>
            <person name="Sanz L."/>
            <person name="Hyder A.S."/>
            <person name="Ribeiro J.M."/>
            <person name="Arntzen J.W."/>
            <person name="van den Thillart G.E."/>
            <person name="Boetzer M."/>
            <person name="Pirovano W."/>
            <person name="Dirks R.P."/>
            <person name="Spaink H.P."/>
            <person name="Duboule D."/>
            <person name="McGlinn E."/>
            <person name="Kini R.M."/>
            <person name="Richardson M.K."/>
        </authorList>
    </citation>
    <scope>NUCLEOTIDE SEQUENCE</scope>
    <source>
        <tissue evidence="4">Blood</tissue>
    </source>
</reference>
<comment type="caution">
    <text evidence="4">The sequence shown here is derived from an EMBL/GenBank/DDBJ whole genome shotgun (WGS) entry which is preliminary data.</text>
</comment>
<dbReference type="PROSITE" id="PS51304">
    <property type="entry name" value="GALECTIN"/>
    <property type="match status" value="1"/>
</dbReference>
<dbReference type="Pfam" id="PF00337">
    <property type="entry name" value="Gal-bind_lectin"/>
    <property type="match status" value="1"/>
</dbReference>
<keyword evidence="5" id="KW-1185">Reference proteome</keyword>
<evidence type="ECO:0000256" key="2">
    <source>
        <dbReference type="RuleBase" id="RU102079"/>
    </source>
</evidence>
<dbReference type="AlphaFoldDB" id="V8NDK9"/>
<dbReference type="Gene3D" id="2.60.120.200">
    <property type="match status" value="1"/>
</dbReference>